<comment type="similarity">
    <text evidence="2">Belongs to the trans-sulfuration enzymes family.</text>
</comment>
<feature type="compositionally biased region" description="Basic residues" evidence="7">
    <location>
        <begin position="1313"/>
        <end position="1323"/>
    </location>
</feature>
<feature type="region of interest" description="Disordered" evidence="7">
    <location>
        <begin position="1309"/>
        <end position="1329"/>
    </location>
</feature>
<dbReference type="GO" id="GO:0019346">
    <property type="term" value="P:transsulfuration"/>
    <property type="evidence" value="ECO:0007669"/>
    <property type="project" value="InterPro"/>
</dbReference>
<dbReference type="InterPro" id="IPR010941">
    <property type="entry name" value="PhaC_N"/>
</dbReference>
<dbReference type="EMBL" id="BKCJ010000002">
    <property type="protein sequence ID" value="GEU28188.1"/>
    <property type="molecule type" value="Genomic_DNA"/>
</dbReference>
<dbReference type="CDD" id="cd00165">
    <property type="entry name" value="S4"/>
    <property type="match status" value="1"/>
</dbReference>
<feature type="compositionally biased region" description="Low complexity" evidence="7">
    <location>
        <begin position="3967"/>
        <end position="3977"/>
    </location>
</feature>
<dbReference type="InterPro" id="IPR006233">
    <property type="entry name" value="Cys_b_lyase_bac"/>
</dbReference>
<dbReference type="PROSITE" id="PS51257">
    <property type="entry name" value="PROKAR_LIPOPROTEIN"/>
    <property type="match status" value="1"/>
</dbReference>
<dbReference type="PROSITE" id="PS50889">
    <property type="entry name" value="S4"/>
    <property type="match status" value="1"/>
</dbReference>
<feature type="compositionally biased region" description="Low complexity" evidence="7">
    <location>
        <begin position="3754"/>
        <end position="3772"/>
    </location>
</feature>
<feature type="compositionally biased region" description="Basic and acidic residues" evidence="7">
    <location>
        <begin position="2869"/>
        <end position="2878"/>
    </location>
</feature>
<feature type="compositionally biased region" description="Low complexity" evidence="7">
    <location>
        <begin position="2160"/>
        <end position="2174"/>
    </location>
</feature>
<feature type="compositionally biased region" description="Basic and acidic residues" evidence="7">
    <location>
        <begin position="2079"/>
        <end position="2095"/>
    </location>
</feature>
<dbReference type="Pfam" id="PF07167">
    <property type="entry name" value="PhaC_N"/>
    <property type="match status" value="1"/>
</dbReference>
<organism evidence="10">
    <name type="scientific">Tanacetum cinerariifolium</name>
    <name type="common">Dalmatian daisy</name>
    <name type="synonym">Chrysanthemum cinerariifolium</name>
    <dbReference type="NCBI Taxonomy" id="118510"/>
    <lineage>
        <taxon>Eukaryota</taxon>
        <taxon>Viridiplantae</taxon>
        <taxon>Streptophyta</taxon>
        <taxon>Embryophyta</taxon>
        <taxon>Tracheophyta</taxon>
        <taxon>Spermatophyta</taxon>
        <taxon>Magnoliopsida</taxon>
        <taxon>eudicotyledons</taxon>
        <taxon>Gunneridae</taxon>
        <taxon>Pentapetalae</taxon>
        <taxon>asterids</taxon>
        <taxon>campanulids</taxon>
        <taxon>Asterales</taxon>
        <taxon>Asteraceae</taxon>
        <taxon>Asteroideae</taxon>
        <taxon>Anthemideae</taxon>
        <taxon>Anthemidinae</taxon>
        <taxon>Tanacetum</taxon>
    </lineage>
</organism>
<feature type="compositionally biased region" description="Basic residues" evidence="7">
    <location>
        <begin position="4029"/>
        <end position="4042"/>
    </location>
</feature>
<dbReference type="GO" id="GO:0003723">
    <property type="term" value="F:RNA binding"/>
    <property type="evidence" value="ECO:0007669"/>
    <property type="project" value="UniProtKB-KW"/>
</dbReference>
<dbReference type="NCBIfam" id="NF005456">
    <property type="entry name" value="PRK07050.1"/>
    <property type="match status" value="1"/>
</dbReference>
<feature type="compositionally biased region" description="Basic residues" evidence="7">
    <location>
        <begin position="2942"/>
        <end position="2955"/>
    </location>
</feature>
<dbReference type="PANTHER" id="PTHR43500">
    <property type="entry name" value="CYSTATHIONINE BETA-LYASE-RELATED"/>
    <property type="match status" value="1"/>
</dbReference>
<feature type="region of interest" description="Disordered" evidence="7">
    <location>
        <begin position="3698"/>
        <end position="3772"/>
    </location>
</feature>
<dbReference type="InterPro" id="IPR015424">
    <property type="entry name" value="PyrdxlP-dep_Trfase"/>
</dbReference>
<feature type="compositionally biased region" description="Basic and acidic residues" evidence="7">
    <location>
        <begin position="3030"/>
        <end position="3046"/>
    </location>
</feature>
<dbReference type="SUPFAM" id="SSF53383">
    <property type="entry name" value="PLP-dependent transferases"/>
    <property type="match status" value="1"/>
</dbReference>
<feature type="region of interest" description="Disordered" evidence="7">
    <location>
        <begin position="1532"/>
        <end position="1608"/>
    </location>
</feature>
<sequence length="4494" mass="477747">MPLHLKHVITPLLLALAVSQACATEVVRIGVDGARGTPAASPGIRGGNGETGGAALWSMTTSDASSTLALTGGRGGDGGSPGYMLDPEGEYDTRGGEGAAGGLASGYVNAVRASGNVTVQVNTVGGSGGRGSSSSNGYYGEMGGSGGQGVSSADVATGTGNANVEVNATGGSGGSTGWGGGGSFGLAGGSALARGTATALNGAVTGVARAQIGSGARPLEYWNRVDATAELTLTGSSLVSGQSSAVGMTANATLTLRGAGASGTASARGDIANSLVRATTTGRSVVDLTAFAQVDHAGNANAELYVDAGYSSPAAGNATVTGKALASAGSAIYAGNTARVTLLGSGAIVGVSEARGSDGNISWEGCYDGCEHSGGTADSYASGITRGNGNVTLTALAVAGKSYPLGNYGGGAASAVASGQSGSGRVIAKAEAHSFVDGDWDQVYKPAVHASATTLAAGGSTYAEATHVARESASYAVLAEASSVGSGGARAVAIGIGNGGYLESRASASGGGLTVTTYSNRVSASGAASIATSANVGGAVDGLPGSDSELGLVSYATGAPSSATTAALLESSPVLASTDANWLGAGGYAYNSRSMLWGAGSTTEYTFTTGAGQHLLLALFGGQGIVDGTAEGGATARPGRAGRRLAKPGPFHRVVYRWKRHGLWFPVRDGRVGGAGADHVAGDVAGPGHAGDGGAPPSSITPAVPGNCGVGRQQLAAGVAQSRHADLAARPDHADAAVHQPHQAAGRVVAQLGVERCQQVRIDGIVAVCAQQAQRLVGQDRAPVIARRDLRAITVCQAQQFGVERDLGPGHAGRIAAAFVVFVVQQHARNPFSIAHPRALQQRGRILGMAAHDRHVLARQRRVLVLEGVLVAQHAHVHGQCGGGQGTGIGIALAQAARHDHHHHGRFDTVAHGVAAGNLVQEDAGQRDVGLLVHRVHDVGGNGPQRRFGVELVAQVLEQAFEPAVAHVELVQYRRRGRRVGQQRRPVLEVQFCHAGHAPDLDSGQALQGQSQGLVALGKAEPHDARFHALLIKSRDRNGGHLDLGGEPLGKPGFAGDAVLHGRVDAEHIVLVDLAELGGEGRRRGHVAYLPSGHVVGLAKGRDDKCARGQFRMAAHRFVALAVIDHVFVDFVGQDQDIGAAHDVRQRVHVGAAQHAAGGVVRGVDDDQAGAAGNGGSHLGPRHHEAAGAHGHLHAHGHAAGQHDGRHVAVVHGFDHDHFVAGMNAAQNGRGQPLGGAGRDGDVVGVVVVAVELADLGGDGVAQRGHAAHGRVLVEVGLHGAGDGVEQAAFAREIGEALAQIDGVGLGGQGGHAGKHRGAHRRQAAGEDRRGKRLTAGLTVVAAGHGGNVLDRSPILAQRLVFCDEHAGLGVARHFQEFLVVAVGADGQAHARFGGRHHLDQRIEAGCGQRARGVVERQVLVMQHDVVFVAAVGARDGFHRAGLERGQQGGPARVLEDEQVEADVGVDDDAGNGYHSRPGDASHHRADIAAGLPRPVGAADRLPARIFARRHRPADGPVRQPVVAQRGPLRIPERPADRLRPGPHPHPVRPVRPVAAAGPDPSAPAGNGYAPDHHARQEPVRFLGRDPDPRAQCPGRGAGRQRAGQSGVRGILQVGQAEAARRAGDHAAVRGLEGRQVQDHLVLRQAGPGPDGAVCGRQGLERSAKTEEIRCGRVRAGMTDQQRGRSQGKLFAAPELPPVTFRLFAFVEEFAVRVVQAEYALGVVAQLGHAQLVVAAHHDEQRFFDRRRIAVVVHDAHGAVGCRQVGAAAVVVARHVHFVRCHGVDQVAHAHLRVGRVSAVGELVHQLLEGRVRFTRGFRVALGDVLFVDEIEQADLVVEVDQAAQVIHIVDLGVVRMQLDEALDRCQRLGLVLRFIICVRDLHLCLLGVADGNAVILTPKPNSAESSTDIDAEHIGTPELAAIDGDFDGDEDSDDGLAPIELELTPEACGQRLDKVISGLVPQYSRGRLQMWITDGFVTVDGKPAKSTKDTVYGDEKIVILPQPAPEDEAFKPEPVELNIVFEDEHLIVINKPAGLRPDGCRQDPGLANGPGAPAGRAHRQARVLRAGVGHAAHQRDHRRLDGPPPERPHQDGGLHQHGRQAGDYPLRTAGQRRSRPSSREPDAVSPRDGPHAPDPRAHDVDRLPAGGRHHVRQAAPVQRVPAPSAAGAPSRSRASCHRRGVRVGGPAGGRLCTTDRPGGHRGTGTALMSINPQWLEPHWTAAQRCAEPVHPARTFARRSGLAGAGARHPGGESVQGRATAGARGGRQLYDHPRQGVRGNDGRLPAGAAVRYPRQDRGRGPCRLARPGSGRAGEHGGRDAHGRRGRGRRRPGRLDGTGNWRLPVRGGQRSAPGVFAKRHGRVERAPRDGRVLAHRGQAGQVPGQYLWPGQAPPAARRRGRGAWRRILHGVQFRPVLFVPARWRHRPPGVPGLAQISHGEPAGGGRPAALAWACALESNMNLPDPQAIANAWITQMSDPGQWQSWFSKAPVTEANPLAAILQDIGATLKPEAMEQLKNDYLRDFGELWQSFLSGKAPALADRRFSSAAWQGNPMSAFNAASYLLNARFLTAMVETVETTHQQKQKIRFAVQQIVDAMSPANFLATNPEAQQKLIDTKGESLTRGLANMLGDFNKGHISLSDESAFEVGRNLAITPGTVIYENPLFQLIQYTPATAAVHERPLLMVPPCINKFYILDLQPENSLVRYAVEQGNTVFMISWTNPGKSLATTSWDDYVEQGVLEAIRIVQDVSGQDKLNLFGFCVGGTLVSTALAVLAARGQHPAASLTLLTTFLDFSDTGVLDVFVDETQVALREQQLQGGGLMPGRDLASTFSSLRPNDLHQPAGSDVLLVPAQHVPGEQPENPGQAQRGGRKDRPEPDRRADLHLRLARRPYRAVAVRVRVACHPQPRQAGRQPVRAGRVGPHRGRYQFAGQEQAQLLDQRYGRNRRPGVVRRRDRSGRQLVAAMGSLPGAARGQRRPGQRRTGQCALCPHRAGAGTDQVGTWKADRNQFLHHADGRQAAGAGQRSIHGGRRQDQRRSEPQHPPADHPRRRGQRRADVLERRAVANHPLLRPCHARDDGLVPGKKRSGIYRYPAQIHRHHARRHRRQGVQPGNVDPVHECPGPDDARHDEQLHRPEQEPVRADAGADAKPEQEPVRHLPVRPGRFLPGAALAPIPDVASARIDSAEVPVQDILPGIGFGALHQVVRIGSQLFVNRVVSHAGPYHSALMAAERARRYASDIFLLDTPTSRITFAATGEAGALGNVAGVCLRIDAVAASALSVMRWEGFHYTPAIDPGKRPRAVKIFIRRQVFIRLRCLASARPQQRFQLRKRRPLFGGNHLAAELHRQRRRVAVQAGDDGDFHALVDAGGLAQLAVQQVGHRSHHAVCQQDAEEGPHQRGRDQVAQLGRRQADRAHGVHHAHHGSDDAERGQRFRHLVEGADGQVAILVVDVDFVVHQVFDLEHVDIAGDDQAQVVGDEFEQVFVVRHQRILGENRTALGVVDIVFHRHQAFLADLGQQLEQHLQQLDILGPALARRLEQGGQGVEHGLARLGVVRDHERAQRAAADHQQFVGLEQRRQVAAIERVTAKDACQYDDEANNYCHTHSHREILYKHEDIMLRTGKIYRDSCSGRGRSVIMPDCPQWSSSSSTSFIMQSQPLSRITPPAAASTVSGVAPKVGFVSLGCPKALVDSEQILTQLRAEGAGRKRQGDRDRLPGREKRRGRRRHHHEGAPESAGRDRPARAGRGDGFGPLPPAQAARAVHRPAAAAGHQAHAQALRLPEDFRRLQPPLFVLHHPVDARRPGVASHRRTAAGSGKPVQVGRQGTAGHFAGHLGLRRGRQVPHRLLERPPDQDPHDAADGSAGRTGQVVRRLGAHALRVSVPARGPGDSDDGRARAALPRHPDAARASRRVEAHEASGQRRKKPRPHPGLAQDESRADHPLDLHRRLPGRDGRRIPVPARLPQGSADRPPGLLRLLAGGRRHCQRTGQPGAGRSARRASRPRDAAAGRNLEKPLEGQGRQDRARADRRSQSHRRHRPIRRRCAGNRRRGLCQAAVRTAQEAGRRPVRRPCTVAEPGRGFDLRAAIMKANHVHGSPFLHPIQPPMTTKKSPQTALIHSDYQPPAGFNAFPTAIHHASTVLFENVAALRSGQWKDKNAYTYGLHGTPTTFTLEARLAGIEGGTRCLLAPSGLAAIAMVDFAFLAAGDDVLLPDNVYNPNRELGRWLQADFGITARYYDPLAGAGIAELIQPNTKLIWTEAPGSVSMEVPDLPAICAAAHARGVLVALDNTWAAGLALNGFALGVDIVMQALTKYQSGGSDVLMGAVITRDAAIHDRLSLAHMRLGLGVGADDAFLVLRGLPTMRLRFEAHDKAARKVAAWLKTRPEITRVLHPALPDCPGHDTWLRDFTGAGGLFSVLFDERYTEAQTDRFIDALTLFGIGYSWGGANSLAVPYRIAHMRENWADQGILVRFNIGLEDADDLIADIDQALAAMGDQP</sequence>
<feature type="compositionally biased region" description="Basic and acidic residues" evidence="7">
    <location>
        <begin position="3123"/>
        <end position="3155"/>
    </location>
</feature>
<feature type="region of interest" description="Disordered" evidence="7">
    <location>
        <begin position="1465"/>
        <end position="1488"/>
    </location>
</feature>
<dbReference type="InterPro" id="IPR002942">
    <property type="entry name" value="S4_RNA-bd"/>
</dbReference>
<dbReference type="GO" id="GO:0042619">
    <property type="term" value="P:poly-hydroxybutyrate biosynthetic process"/>
    <property type="evidence" value="ECO:0007669"/>
    <property type="project" value="InterPro"/>
</dbReference>
<feature type="compositionally biased region" description="Basic and acidic residues" evidence="7">
    <location>
        <begin position="3728"/>
        <end position="3744"/>
    </location>
</feature>
<dbReference type="SUPFAM" id="SSF55174">
    <property type="entry name" value="Alpha-L RNA-binding motif"/>
    <property type="match status" value="1"/>
</dbReference>
<evidence type="ECO:0000256" key="8">
    <source>
        <dbReference type="SAM" id="SignalP"/>
    </source>
</evidence>
<gene>
    <name evidence="10" type="ORF">Tci_000166</name>
</gene>
<feature type="region of interest" description="Disordered" evidence="7">
    <location>
        <begin position="2040"/>
        <end position="2204"/>
    </location>
</feature>
<feature type="chain" id="PRO_5025480791" description="RNA-binding S4 domain-containing protein" evidence="8">
    <location>
        <begin position="24"/>
        <end position="4494"/>
    </location>
</feature>
<feature type="region of interest" description="Disordered" evidence="7">
    <location>
        <begin position="2940"/>
        <end position="2983"/>
    </location>
</feature>
<comment type="caution">
    <text evidence="10">The sequence shown here is derived from an EMBL/GenBank/DDBJ whole genome shotgun (WGS) entry which is preliminary data.</text>
</comment>
<feature type="compositionally biased region" description="Low complexity" evidence="7">
    <location>
        <begin position="1590"/>
        <end position="1608"/>
    </location>
</feature>
<feature type="compositionally biased region" description="Low complexity" evidence="7">
    <location>
        <begin position="2045"/>
        <end position="2056"/>
    </location>
</feature>
<feature type="region of interest" description="Disordered" evidence="7">
    <location>
        <begin position="3383"/>
        <end position="3428"/>
    </location>
</feature>
<evidence type="ECO:0000256" key="1">
    <source>
        <dbReference type="ARBA" id="ARBA00001933"/>
    </source>
</evidence>
<feature type="compositionally biased region" description="Basic and acidic residues" evidence="7">
    <location>
        <begin position="2129"/>
        <end position="2143"/>
    </location>
</feature>
<dbReference type="NCBIfam" id="TIGR01324">
    <property type="entry name" value="cysta_beta_ly_B"/>
    <property type="match status" value="1"/>
</dbReference>
<dbReference type="GO" id="GO:0030170">
    <property type="term" value="F:pyridoxal phosphate binding"/>
    <property type="evidence" value="ECO:0007669"/>
    <property type="project" value="InterPro"/>
</dbReference>
<evidence type="ECO:0000256" key="6">
    <source>
        <dbReference type="PROSITE-ProRule" id="PRU00182"/>
    </source>
</evidence>
<evidence type="ECO:0000256" key="4">
    <source>
        <dbReference type="ARBA" id="ARBA00023239"/>
    </source>
</evidence>
<name>A0A699GH99_TANCI</name>
<dbReference type="GO" id="GO:0019450">
    <property type="term" value="P:L-cysteine catabolic process to pyruvate"/>
    <property type="evidence" value="ECO:0007669"/>
    <property type="project" value="TreeGrafter"/>
</dbReference>
<comment type="catalytic activity">
    <reaction evidence="5">
        <text>L,L-cystathionine + H2O = L-homocysteine + pyruvate + NH4(+)</text>
        <dbReference type="Rhea" id="RHEA:13965"/>
        <dbReference type="ChEBI" id="CHEBI:15361"/>
        <dbReference type="ChEBI" id="CHEBI:15377"/>
        <dbReference type="ChEBI" id="CHEBI:28938"/>
        <dbReference type="ChEBI" id="CHEBI:58161"/>
        <dbReference type="ChEBI" id="CHEBI:58199"/>
    </reaction>
</comment>
<keyword evidence="6" id="KW-0694">RNA-binding</keyword>
<keyword evidence="8" id="KW-0732">Signal</keyword>
<dbReference type="GO" id="GO:0047804">
    <property type="term" value="F:cysteine-S-conjugate beta-lyase activity"/>
    <property type="evidence" value="ECO:0007669"/>
    <property type="project" value="InterPro"/>
</dbReference>
<dbReference type="InterPro" id="IPR015421">
    <property type="entry name" value="PyrdxlP-dep_Trfase_major"/>
</dbReference>
<proteinExistence type="inferred from homology"/>
<feature type="compositionally biased region" description="Basic and acidic residues" evidence="7">
    <location>
        <begin position="3932"/>
        <end position="3953"/>
    </location>
</feature>
<dbReference type="InterPro" id="IPR000277">
    <property type="entry name" value="Cys/Met-Metab_PyrdxlP-dep_enz"/>
</dbReference>
<keyword evidence="3" id="KW-0663">Pyridoxal phosphate</keyword>
<evidence type="ECO:0000313" key="10">
    <source>
        <dbReference type="EMBL" id="GEU28188.1"/>
    </source>
</evidence>
<feature type="compositionally biased region" description="Basic residues" evidence="7">
    <location>
        <begin position="3095"/>
        <end position="3106"/>
    </location>
</feature>
<feature type="region of interest" description="Disordered" evidence="7">
    <location>
        <begin position="3844"/>
        <end position="4042"/>
    </location>
</feature>
<protein>
    <recommendedName>
        <fullName evidence="9">RNA-binding S4 domain-containing protein</fullName>
    </recommendedName>
</protein>
<feature type="region of interest" description="Disordered" evidence="7">
    <location>
        <begin position="2815"/>
        <end position="2835"/>
    </location>
</feature>
<evidence type="ECO:0000256" key="5">
    <source>
        <dbReference type="ARBA" id="ARBA00047517"/>
    </source>
</evidence>
<keyword evidence="4" id="KW-0456">Lyase</keyword>
<feature type="region of interest" description="Disordered" evidence="7">
    <location>
        <begin position="3015"/>
        <end position="3160"/>
    </location>
</feature>
<feature type="region of interest" description="Disordered" evidence="7">
    <location>
        <begin position="2242"/>
        <end position="2352"/>
    </location>
</feature>
<feature type="region of interest" description="Disordered" evidence="7">
    <location>
        <begin position="1164"/>
        <end position="1202"/>
    </location>
</feature>
<feature type="compositionally biased region" description="Basic and acidic residues" evidence="7">
    <location>
        <begin position="3844"/>
        <end position="3857"/>
    </location>
</feature>
<feature type="domain" description="RNA-binding S4" evidence="9">
    <location>
        <begin position="1951"/>
        <end position="2017"/>
    </location>
</feature>
<feature type="compositionally biased region" description="Basic and acidic residues" evidence="7">
    <location>
        <begin position="3053"/>
        <end position="3062"/>
    </location>
</feature>
<feature type="compositionally biased region" description="Basic and acidic residues" evidence="7">
    <location>
        <begin position="3889"/>
        <end position="3917"/>
    </location>
</feature>
<evidence type="ECO:0000259" key="9">
    <source>
        <dbReference type="SMART" id="SM00363"/>
    </source>
</evidence>
<feature type="compositionally biased region" description="Basic and acidic residues" evidence="7">
    <location>
        <begin position="1477"/>
        <end position="1487"/>
    </location>
</feature>
<dbReference type="Pfam" id="PF01479">
    <property type="entry name" value="S4"/>
    <property type="match status" value="1"/>
</dbReference>
<dbReference type="SMART" id="SM00363">
    <property type="entry name" value="S4"/>
    <property type="match status" value="1"/>
</dbReference>
<dbReference type="PANTHER" id="PTHR43500:SF1">
    <property type="entry name" value="CYSTATHIONINE BETA-LYASE-RELATED"/>
    <property type="match status" value="1"/>
</dbReference>
<dbReference type="Pfam" id="PF01053">
    <property type="entry name" value="Cys_Met_Meta_PP"/>
    <property type="match status" value="1"/>
</dbReference>
<feature type="compositionally biased region" description="Basic and acidic residues" evidence="7">
    <location>
        <begin position="3701"/>
        <end position="3716"/>
    </location>
</feature>
<dbReference type="Gene3D" id="3.40.640.10">
    <property type="entry name" value="Type I PLP-dependent aspartate aminotransferase-like (Major domain)"/>
    <property type="match status" value="1"/>
</dbReference>
<evidence type="ECO:0000256" key="2">
    <source>
        <dbReference type="ARBA" id="ARBA00009077"/>
    </source>
</evidence>
<comment type="cofactor">
    <cofactor evidence="1">
        <name>pyridoxal 5'-phosphate</name>
        <dbReference type="ChEBI" id="CHEBI:597326"/>
    </cofactor>
</comment>
<feature type="compositionally biased region" description="Basic and acidic residues" evidence="7">
    <location>
        <begin position="3999"/>
        <end position="4028"/>
    </location>
</feature>
<reference evidence="10" key="1">
    <citation type="journal article" date="2019" name="Sci. Rep.">
        <title>Draft genome of Tanacetum cinerariifolium, the natural source of mosquito coil.</title>
        <authorList>
            <person name="Yamashiro T."/>
            <person name="Shiraishi A."/>
            <person name="Satake H."/>
            <person name="Nakayama K."/>
        </authorList>
    </citation>
    <scope>NUCLEOTIDE SEQUENCE</scope>
</reference>
<feature type="region of interest" description="Disordered" evidence="7">
    <location>
        <begin position="2853"/>
        <end position="2878"/>
    </location>
</feature>
<dbReference type="SUPFAM" id="SSF53474">
    <property type="entry name" value="alpha/beta-Hydrolases"/>
    <property type="match status" value="1"/>
</dbReference>
<dbReference type="InterPro" id="IPR029058">
    <property type="entry name" value="AB_hydrolase_fold"/>
</dbReference>
<dbReference type="Gene3D" id="3.10.290.10">
    <property type="entry name" value="RNA-binding S4 domain"/>
    <property type="match status" value="1"/>
</dbReference>
<feature type="signal peptide" evidence="8">
    <location>
        <begin position="1"/>
        <end position="23"/>
    </location>
</feature>
<dbReference type="InterPro" id="IPR015422">
    <property type="entry name" value="PyrdxlP-dep_Trfase_small"/>
</dbReference>
<accession>A0A699GH99</accession>
<feature type="compositionally biased region" description="Low complexity" evidence="7">
    <location>
        <begin position="1551"/>
        <end position="1568"/>
    </location>
</feature>
<feature type="region of interest" description="Disordered" evidence="7">
    <location>
        <begin position="3801"/>
        <end position="3823"/>
    </location>
</feature>
<dbReference type="Gene3D" id="3.90.1150.10">
    <property type="entry name" value="Aspartate Aminotransferase, domain 1"/>
    <property type="match status" value="1"/>
</dbReference>
<dbReference type="Gene3D" id="3.40.50.1820">
    <property type="entry name" value="alpha/beta hydrolase"/>
    <property type="match status" value="1"/>
</dbReference>
<feature type="compositionally biased region" description="Basic and acidic residues" evidence="7">
    <location>
        <begin position="2312"/>
        <end position="2322"/>
    </location>
</feature>
<feature type="compositionally biased region" description="Basic and acidic residues" evidence="7">
    <location>
        <begin position="1571"/>
        <end position="1589"/>
    </location>
</feature>
<dbReference type="InterPro" id="IPR036986">
    <property type="entry name" value="S4_RNA-bd_sf"/>
</dbReference>
<feature type="compositionally biased region" description="Basic residues" evidence="7">
    <location>
        <begin position="3717"/>
        <end position="3727"/>
    </location>
</feature>
<evidence type="ECO:0000256" key="7">
    <source>
        <dbReference type="SAM" id="MobiDB-lite"/>
    </source>
</evidence>
<evidence type="ECO:0000256" key="3">
    <source>
        <dbReference type="ARBA" id="ARBA00022898"/>
    </source>
</evidence>